<dbReference type="InterPro" id="IPR000536">
    <property type="entry name" value="Nucl_hrmn_rcpt_lig-bd"/>
</dbReference>
<dbReference type="AlphaFoldDB" id="A0AAN5CIM3"/>
<keyword evidence="1" id="KW-0805">Transcription regulation</keyword>
<gene>
    <name evidence="5" type="ORF">PMAYCL1PPCAC_15235</name>
</gene>
<dbReference type="Proteomes" id="UP001328107">
    <property type="component" value="Unassembled WGS sequence"/>
</dbReference>
<protein>
    <recommendedName>
        <fullName evidence="4">NR LBD domain-containing protein</fullName>
    </recommendedName>
</protein>
<dbReference type="PANTHER" id="PTHR46011">
    <property type="entry name" value="NUCLEAR HORMONE RECEPTOR FAMILY MEMBER NHR-86-RELATED"/>
    <property type="match status" value="1"/>
</dbReference>
<keyword evidence="2" id="KW-0804">Transcription</keyword>
<dbReference type="SUPFAM" id="SSF48508">
    <property type="entry name" value="Nuclear receptor ligand-binding domain"/>
    <property type="match status" value="1"/>
</dbReference>
<evidence type="ECO:0000256" key="2">
    <source>
        <dbReference type="ARBA" id="ARBA00023163"/>
    </source>
</evidence>
<reference evidence="6" key="1">
    <citation type="submission" date="2022-10" db="EMBL/GenBank/DDBJ databases">
        <title>Genome assembly of Pristionchus species.</title>
        <authorList>
            <person name="Yoshida K."/>
            <person name="Sommer R.J."/>
        </authorList>
    </citation>
    <scope>NUCLEOTIDE SEQUENCE [LARGE SCALE GENOMIC DNA]</scope>
    <source>
        <strain evidence="6">RS5460</strain>
    </source>
</reference>
<organism evidence="5 6">
    <name type="scientific">Pristionchus mayeri</name>
    <dbReference type="NCBI Taxonomy" id="1317129"/>
    <lineage>
        <taxon>Eukaryota</taxon>
        <taxon>Metazoa</taxon>
        <taxon>Ecdysozoa</taxon>
        <taxon>Nematoda</taxon>
        <taxon>Chromadorea</taxon>
        <taxon>Rhabditida</taxon>
        <taxon>Rhabditina</taxon>
        <taxon>Diplogasteromorpha</taxon>
        <taxon>Diplogasteroidea</taxon>
        <taxon>Neodiplogasteridae</taxon>
        <taxon>Pristionchus</taxon>
    </lineage>
</organism>
<dbReference type="GO" id="GO:0005634">
    <property type="term" value="C:nucleus"/>
    <property type="evidence" value="ECO:0007669"/>
    <property type="project" value="TreeGrafter"/>
</dbReference>
<dbReference type="Pfam" id="PF00104">
    <property type="entry name" value="Hormone_recep"/>
    <property type="match status" value="1"/>
</dbReference>
<keyword evidence="6" id="KW-1185">Reference proteome</keyword>
<keyword evidence="3" id="KW-0675">Receptor</keyword>
<dbReference type="Gene3D" id="1.10.565.10">
    <property type="entry name" value="Retinoid X Receptor"/>
    <property type="match status" value="1"/>
</dbReference>
<evidence type="ECO:0000256" key="3">
    <source>
        <dbReference type="ARBA" id="ARBA00023170"/>
    </source>
</evidence>
<accession>A0AAN5CIM3</accession>
<name>A0AAN5CIM3_9BILA</name>
<dbReference type="PANTHER" id="PTHR46011:SF6">
    <property type="entry name" value="HIGH ZINC ACTIVATED NUCLEAR RECEPTOR PROTEIN"/>
    <property type="match status" value="1"/>
</dbReference>
<sequence>MCLTRMTGEIKMRSEHVETLQVVNLALTRSSYTTIVPVYMMLHAGLFEFAVLAFDKFKSLNSASQSDLIFRRTICMDLLESTYRACFHFPEERETRMPGYTTYCRIDDLGKMFDTDMDGIDKAKITSEWTAAFKRLSRMVRSLFEYIKPSDFEFLAVLGLTFWNGESEADAVQKIAHEVRREIMKELCKYYADCGTTDYASRIGQLFCLVMNCQECAVNVMIDFQFCRLMNLFDSALKI</sequence>
<feature type="domain" description="NR LBD" evidence="4">
    <location>
        <begin position="48"/>
        <end position="229"/>
    </location>
</feature>
<evidence type="ECO:0000313" key="5">
    <source>
        <dbReference type="EMBL" id="GMR45040.1"/>
    </source>
</evidence>
<proteinExistence type="predicted"/>
<dbReference type="InterPro" id="IPR035500">
    <property type="entry name" value="NHR-like_dom_sf"/>
</dbReference>
<feature type="non-terminal residue" evidence="5">
    <location>
        <position position="239"/>
    </location>
</feature>
<comment type="caution">
    <text evidence="5">The sequence shown here is derived from an EMBL/GenBank/DDBJ whole genome shotgun (WGS) entry which is preliminary data.</text>
</comment>
<evidence type="ECO:0000313" key="6">
    <source>
        <dbReference type="Proteomes" id="UP001328107"/>
    </source>
</evidence>
<dbReference type="EMBL" id="BTRK01000004">
    <property type="protein sequence ID" value="GMR45040.1"/>
    <property type="molecule type" value="Genomic_DNA"/>
</dbReference>
<dbReference type="GO" id="GO:0003700">
    <property type="term" value="F:DNA-binding transcription factor activity"/>
    <property type="evidence" value="ECO:0007669"/>
    <property type="project" value="TreeGrafter"/>
</dbReference>
<evidence type="ECO:0000259" key="4">
    <source>
        <dbReference type="Pfam" id="PF00104"/>
    </source>
</evidence>
<evidence type="ECO:0000256" key="1">
    <source>
        <dbReference type="ARBA" id="ARBA00023015"/>
    </source>
</evidence>